<gene>
    <name evidence="1" type="ORF">ALC56_14442</name>
</gene>
<keyword evidence="2" id="KW-1185">Reference proteome</keyword>
<evidence type="ECO:0000313" key="2">
    <source>
        <dbReference type="Proteomes" id="UP000078541"/>
    </source>
</evidence>
<evidence type="ECO:0000313" key="1">
    <source>
        <dbReference type="EMBL" id="KYN31256.1"/>
    </source>
</evidence>
<dbReference type="Proteomes" id="UP000078541">
    <property type="component" value="Unassembled WGS sequence"/>
</dbReference>
<dbReference type="EMBL" id="KQ981983">
    <property type="protein sequence ID" value="KYN31256.1"/>
    <property type="molecule type" value="Genomic_DNA"/>
</dbReference>
<name>A0A151JT29_9HYME</name>
<accession>A0A151JT29</accession>
<dbReference type="AlphaFoldDB" id="A0A151JT29"/>
<sequence length="220" mass="26313">MKVLTPKEIKVELDNVHSKPRLLTVDHKRDRVTISKQCLEMFQCNPDEFLRRFITVDEVWRKRKCFSIKTMHGFTRARHRWPNSTNSATNCFRIQPDFARFSLLRLFPVSKPEEMCALILKDFLVNMGFIVKKWLQIDHSKYCPSLATTFSRFSRDSQFGSENVFNSDQSKRNIIKLQCKSLIHNQLQYIITVVRCLWCKKSLCLKHFFIEYHYCNEYNE</sequence>
<organism evidence="1 2">
    <name type="scientific">Trachymyrmex septentrionalis</name>
    <dbReference type="NCBI Taxonomy" id="34720"/>
    <lineage>
        <taxon>Eukaryota</taxon>
        <taxon>Metazoa</taxon>
        <taxon>Ecdysozoa</taxon>
        <taxon>Arthropoda</taxon>
        <taxon>Hexapoda</taxon>
        <taxon>Insecta</taxon>
        <taxon>Pterygota</taxon>
        <taxon>Neoptera</taxon>
        <taxon>Endopterygota</taxon>
        <taxon>Hymenoptera</taxon>
        <taxon>Apocrita</taxon>
        <taxon>Aculeata</taxon>
        <taxon>Formicoidea</taxon>
        <taxon>Formicidae</taxon>
        <taxon>Myrmicinae</taxon>
        <taxon>Trachymyrmex</taxon>
    </lineage>
</organism>
<protein>
    <submittedName>
        <fullName evidence="1">Uncharacterized protein</fullName>
    </submittedName>
</protein>
<proteinExistence type="predicted"/>
<reference evidence="1 2" key="1">
    <citation type="submission" date="2016-03" db="EMBL/GenBank/DDBJ databases">
        <title>Trachymyrmex septentrionalis WGS genome.</title>
        <authorList>
            <person name="Nygaard S."/>
            <person name="Hu H."/>
            <person name="Boomsma J."/>
            <person name="Zhang G."/>
        </authorList>
    </citation>
    <scope>NUCLEOTIDE SEQUENCE [LARGE SCALE GENOMIC DNA]</scope>
    <source>
        <strain evidence="1">Tsep2-gDNA-1</strain>
        <tissue evidence="1">Whole body</tissue>
    </source>
</reference>